<proteinExistence type="inferred from homology"/>
<dbReference type="PANTHER" id="PTHR10381">
    <property type="entry name" value="ATP-DEPENDENT CLP PROTEASE PROTEOLYTIC SUBUNIT"/>
    <property type="match status" value="1"/>
</dbReference>
<comment type="caution">
    <text evidence="8">The sequence shown here is derived from an EMBL/GenBank/DDBJ whole genome shotgun (WGS) entry which is preliminary data.</text>
</comment>
<accession>A0ABQ5TBQ6</accession>
<feature type="compositionally biased region" description="Basic and acidic residues" evidence="7">
    <location>
        <begin position="209"/>
        <end position="226"/>
    </location>
</feature>
<evidence type="ECO:0000256" key="2">
    <source>
        <dbReference type="ARBA" id="ARBA00022490"/>
    </source>
</evidence>
<dbReference type="CDD" id="cd07016">
    <property type="entry name" value="S14_ClpP_1"/>
    <property type="match status" value="1"/>
</dbReference>
<comment type="similarity">
    <text evidence="1 6">Belongs to the peptidase S14 family.</text>
</comment>
<keyword evidence="2" id="KW-0963">Cytoplasm</keyword>
<keyword evidence="3 8" id="KW-0645">Protease</keyword>
<dbReference type="PANTHER" id="PTHR10381:SF70">
    <property type="entry name" value="ATP-DEPENDENT CLP PROTEASE PROTEOLYTIC SUBUNIT"/>
    <property type="match status" value="1"/>
</dbReference>
<dbReference type="Proteomes" id="UP001143509">
    <property type="component" value="Unassembled WGS sequence"/>
</dbReference>
<evidence type="ECO:0000256" key="6">
    <source>
        <dbReference type="RuleBase" id="RU003567"/>
    </source>
</evidence>
<feature type="region of interest" description="Disordered" evidence="7">
    <location>
        <begin position="207"/>
        <end position="226"/>
    </location>
</feature>
<keyword evidence="9" id="KW-1185">Reference proteome</keyword>
<dbReference type="InterPro" id="IPR029045">
    <property type="entry name" value="ClpP/crotonase-like_dom_sf"/>
</dbReference>
<dbReference type="NCBIfam" id="NF045542">
    <property type="entry name" value="Clp_rel_HeadMat"/>
    <property type="match status" value="1"/>
</dbReference>
<dbReference type="SUPFAM" id="SSF52096">
    <property type="entry name" value="ClpP/crotonase"/>
    <property type="match status" value="1"/>
</dbReference>
<organism evidence="8 9">
    <name type="scientific">Brevundimonas intermedia</name>
    <dbReference type="NCBI Taxonomy" id="74315"/>
    <lineage>
        <taxon>Bacteria</taxon>
        <taxon>Pseudomonadati</taxon>
        <taxon>Pseudomonadota</taxon>
        <taxon>Alphaproteobacteria</taxon>
        <taxon>Caulobacterales</taxon>
        <taxon>Caulobacteraceae</taxon>
        <taxon>Brevundimonas</taxon>
    </lineage>
</organism>
<dbReference type="PRINTS" id="PR00127">
    <property type="entry name" value="CLPPROTEASEP"/>
</dbReference>
<dbReference type="GO" id="GO:0006508">
    <property type="term" value="P:proteolysis"/>
    <property type="evidence" value="ECO:0007669"/>
    <property type="project" value="UniProtKB-KW"/>
</dbReference>
<reference evidence="8" key="1">
    <citation type="journal article" date="2014" name="Int. J. Syst. Evol. Microbiol.">
        <title>Complete genome of a new Firmicutes species belonging to the dominant human colonic microbiota ('Ruminococcus bicirculans') reveals two chromosomes and a selective capacity to utilize plant glucans.</title>
        <authorList>
            <consortium name="NISC Comparative Sequencing Program"/>
            <person name="Wegmann U."/>
            <person name="Louis P."/>
            <person name="Goesmann A."/>
            <person name="Henrissat B."/>
            <person name="Duncan S.H."/>
            <person name="Flint H.J."/>
        </authorList>
    </citation>
    <scope>NUCLEOTIDE SEQUENCE</scope>
    <source>
        <strain evidence="8">VKM B-1499</strain>
    </source>
</reference>
<evidence type="ECO:0000256" key="7">
    <source>
        <dbReference type="SAM" id="MobiDB-lite"/>
    </source>
</evidence>
<dbReference type="RefSeq" id="WP_271165694.1">
    <property type="nucleotide sequence ID" value="NZ_BSFD01000009.1"/>
</dbReference>
<evidence type="ECO:0000256" key="4">
    <source>
        <dbReference type="ARBA" id="ARBA00022801"/>
    </source>
</evidence>
<evidence type="ECO:0000256" key="5">
    <source>
        <dbReference type="ARBA" id="ARBA00022825"/>
    </source>
</evidence>
<protein>
    <recommendedName>
        <fullName evidence="6">ATP-dependent Clp protease proteolytic subunit</fullName>
    </recommendedName>
</protein>
<keyword evidence="4" id="KW-0378">Hydrolase</keyword>
<keyword evidence="5" id="KW-0720">Serine protease</keyword>
<name>A0ABQ5TBQ6_9CAUL</name>
<dbReference type="Gene3D" id="3.90.226.10">
    <property type="entry name" value="2-enoyl-CoA Hydratase, Chain A, domain 1"/>
    <property type="match status" value="1"/>
</dbReference>
<evidence type="ECO:0000313" key="8">
    <source>
        <dbReference type="EMBL" id="GLK49499.1"/>
    </source>
</evidence>
<sequence length="281" mass="30147">MNKSSLPAAAVLARRDFARSACPPSAMTAWNAGVRAATETDTSISILDVIGMDWWTGEGVTTKRIAGALRAIGDQDVVVNINSPGGDYFEGLAIYNLLREHKGRVTVKILGIAASAASVIAMAGDEVQIARAGFLMIHNTWVGAAGDRHQLRDTAYWLEPFDGAAVDIYASRTGIDSAEIGEMLDKETWIGGADAVARGFADSLLSNDAMRDDPQSRERTERLRAERATDNLGRIAGVSRSDIKQLIQDLKRVTPGADDYGKPGAADTEELRSLAETLRSL</sequence>
<evidence type="ECO:0000256" key="1">
    <source>
        <dbReference type="ARBA" id="ARBA00007039"/>
    </source>
</evidence>
<evidence type="ECO:0000256" key="3">
    <source>
        <dbReference type="ARBA" id="ARBA00022670"/>
    </source>
</evidence>
<dbReference type="Pfam" id="PF00574">
    <property type="entry name" value="CLP_protease"/>
    <property type="match status" value="1"/>
</dbReference>
<dbReference type="GO" id="GO:0008233">
    <property type="term" value="F:peptidase activity"/>
    <property type="evidence" value="ECO:0007669"/>
    <property type="project" value="UniProtKB-KW"/>
</dbReference>
<dbReference type="InterPro" id="IPR023562">
    <property type="entry name" value="ClpP/TepA"/>
</dbReference>
<dbReference type="EMBL" id="BSFD01000009">
    <property type="protein sequence ID" value="GLK49499.1"/>
    <property type="molecule type" value="Genomic_DNA"/>
</dbReference>
<evidence type="ECO:0000313" key="9">
    <source>
        <dbReference type="Proteomes" id="UP001143509"/>
    </source>
</evidence>
<gene>
    <name evidence="8" type="ORF">GCM10017620_24720</name>
</gene>
<reference evidence="8" key="2">
    <citation type="submission" date="2023-01" db="EMBL/GenBank/DDBJ databases">
        <authorList>
            <person name="Sun Q."/>
            <person name="Evtushenko L."/>
        </authorList>
    </citation>
    <scope>NUCLEOTIDE SEQUENCE</scope>
    <source>
        <strain evidence="8">VKM B-1499</strain>
    </source>
</reference>
<dbReference type="InterPro" id="IPR001907">
    <property type="entry name" value="ClpP"/>
</dbReference>